<reference evidence="1 2" key="1">
    <citation type="journal article" date="2013" name="PLoS Genet.">
        <title>The genome and development-dependent transcriptomes of Pyronema confluens: a window into fungal evolution.</title>
        <authorList>
            <person name="Traeger S."/>
            <person name="Altegoer F."/>
            <person name="Freitag M."/>
            <person name="Gabaldon T."/>
            <person name="Kempken F."/>
            <person name="Kumar A."/>
            <person name="Marcet-Houben M."/>
            <person name="Poggeler S."/>
            <person name="Stajich J.E."/>
            <person name="Nowrousian M."/>
        </authorList>
    </citation>
    <scope>NUCLEOTIDE SEQUENCE [LARGE SCALE GENOMIC DNA]</scope>
    <source>
        <strain evidence="2">CBS 100304</strain>
        <tissue evidence="1">Vegetative mycelium</tissue>
    </source>
</reference>
<protein>
    <submittedName>
        <fullName evidence="1">Uncharacterized protein</fullName>
    </submittedName>
</protein>
<gene>
    <name evidence="1" type="ORF">PCON_08549</name>
</gene>
<accession>U4LFQ9</accession>
<evidence type="ECO:0000313" key="2">
    <source>
        <dbReference type="Proteomes" id="UP000018144"/>
    </source>
</evidence>
<organism evidence="1 2">
    <name type="scientific">Pyronema omphalodes (strain CBS 100304)</name>
    <name type="common">Pyronema confluens</name>
    <dbReference type="NCBI Taxonomy" id="1076935"/>
    <lineage>
        <taxon>Eukaryota</taxon>
        <taxon>Fungi</taxon>
        <taxon>Dikarya</taxon>
        <taxon>Ascomycota</taxon>
        <taxon>Pezizomycotina</taxon>
        <taxon>Pezizomycetes</taxon>
        <taxon>Pezizales</taxon>
        <taxon>Pyronemataceae</taxon>
        <taxon>Pyronema</taxon>
    </lineage>
</organism>
<dbReference type="AlphaFoldDB" id="U4LFQ9"/>
<dbReference type="Proteomes" id="UP000018144">
    <property type="component" value="Unassembled WGS sequence"/>
</dbReference>
<proteinExistence type="predicted"/>
<sequence>MKEKRQTQRIHHLFFLSVIDAKPFNHQVLIPFQMHRLSLHKTSISTSVPSNVVFVEELSLLRGRDASVMRATAAIPITTSGREVFAWRISMCCA</sequence>
<evidence type="ECO:0000313" key="1">
    <source>
        <dbReference type="EMBL" id="CCX30352.1"/>
    </source>
</evidence>
<dbReference type="EMBL" id="HF935439">
    <property type="protein sequence ID" value="CCX30352.1"/>
    <property type="molecule type" value="Genomic_DNA"/>
</dbReference>
<keyword evidence="2" id="KW-1185">Reference proteome</keyword>
<name>U4LFQ9_PYROM</name>